<name>A0A382XUW7_9ZZZZ</name>
<protein>
    <recommendedName>
        <fullName evidence="1">Cyclophilin TM1367-like domain-containing protein</fullName>
    </recommendedName>
</protein>
<feature type="non-terminal residue" evidence="2">
    <location>
        <position position="1"/>
    </location>
</feature>
<organism evidence="2">
    <name type="scientific">marine metagenome</name>
    <dbReference type="NCBI Taxonomy" id="408172"/>
    <lineage>
        <taxon>unclassified sequences</taxon>
        <taxon>metagenomes</taxon>
        <taxon>ecological metagenomes</taxon>
    </lineage>
</organism>
<dbReference type="AlphaFoldDB" id="A0A382XUW7"/>
<evidence type="ECO:0000313" key="2">
    <source>
        <dbReference type="EMBL" id="SVD74078.1"/>
    </source>
</evidence>
<dbReference type="Pfam" id="PF04126">
    <property type="entry name" value="Cyclophil_like"/>
    <property type="match status" value="1"/>
</dbReference>
<proteinExistence type="predicted"/>
<dbReference type="InterPro" id="IPR025658">
    <property type="entry name" value="Cyclophilin_TM1367"/>
</dbReference>
<feature type="domain" description="Cyclophilin TM1367-like" evidence="1">
    <location>
        <begin position="2"/>
        <end position="60"/>
    </location>
</feature>
<reference evidence="2" key="1">
    <citation type="submission" date="2018-05" db="EMBL/GenBank/DDBJ databases">
        <authorList>
            <person name="Lanie J.A."/>
            <person name="Ng W.-L."/>
            <person name="Kazmierczak K.M."/>
            <person name="Andrzejewski T.M."/>
            <person name="Davidsen T.M."/>
            <person name="Wayne K.J."/>
            <person name="Tettelin H."/>
            <person name="Glass J.I."/>
            <person name="Rusch D."/>
            <person name="Podicherti R."/>
            <person name="Tsui H.-C.T."/>
            <person name="Winkler M.E."/>
        </authorList>
    </citation>
    <scope>NUCLEOTIDE SEQUENCE</scope>
</reference>
<accession>A0A382XUW7</accession>
<evidence type="ECO:0000259" key="1">
    <source>
        <dbReference type="Pfam" id="PF04126"/>
    </source>
</evidence>
<sequence length="76" mass="8366">VELEDDAKDVMELGEIAFWIQGNSIAIGFGVTPVSVGDEIRLINDANVWADAEDQSQLLKLKNIPQNTQIEISLLN</sequence>
<dbReference type="EMBL" id="UINC01170166">
    <property type="protein sequence ID" value="SVD74078.1"/>
    <property type="molecule type" value="Genomic_DNA"/>
</dbReference>
<dbReference type="InterPro" id="IPR029000">
    <property type="entry name" value="Cyclophilin-like_dom_sf"/>
</dbReference>
<dbReference type="Gene3D" id="2.40.100.20">
    <property type="match status" value="1"/>
</dbReference>
<dbReference type="SUPFAM" id="SSF50891">
    <property type="entry name" value="Cyclophilin-like"/>
    <property type="match status" value="1"/>
</dbReference>
<gene>
    <name evidence="2" type="ORF">METZ01_LOCUS426932</name>
</gene>